<sequence>MDTECENPAAGAPVTGSIPADGGVIPTDCRDEVLRRLEGNVNGAKGFGRGGVLSGAPNKVDAGGLVTKEENAVGALNEARDGGAGTVGAGAGKGVTPNTGRDSPPPVGRRVEALGSGDSIPSFLTDALH</sequence>
<feature type="region of interest" description="Disordered" evidence="1">
    <location>
        <begin position="79"/>
        <end position="129"/>
    </location>
</feature>
<protein>
    <submittedName>
        <fullName evidence="2">Uncharacterized protein</fullName>
    </submittedName>
</protein>
<organism evidence="2 3">
    <name type="scientific">Pisolithus microcarpus 441</name>
    <dbReference type="NCBI Taxonomy" id="765257"/>
    <lineage>
        <taxon>Eukaryota</taxon>
        <taxon>Fungi</taxon>
        <taxon>Dikarya</taxon>
        <taxon>Basidiomycota</taxon>
        <taxon>Agaricomycotina</taxon>
        <taxon>Agaricomycetes</taxon>
        <taxon>Agaricomycetidae</taxon>
        <taxon>Boletales</taxon>
        <taxon>Sclerodermatineae</taxon>
        <taxon>Pisolithaceae</taxon>
        <taxon>Pisolithus</taxon>
    </lineage>
</organism>
<dbReference type="Proteomes" id="UP000054018">
    <property type="component" value="Unassembled WGS sequence"/>
</dbReference>
<evidence type="ECO:0000313" key="3">
    <source>
        <dbReference type="Proteomes" id="UP000054018"/>
    </source>
</evidence>
<reference evidence="2 3" key="1">
    <citation type="submission" date="2014-04" db="EMBL/GenBank/DDBJ databases">
        <authorList>
            <consortium name="DOE Joint Genome Institute"/>
            <person name="Kuo A."/>
            <person name="Kohler A."/>
            <person name="Costa M.D."/>
            <person name="Nagy L.G."/>
            <person name="Floudas D."/>
            <person name="Copeland A."/>
            <person name="Barry K.W."/>
            <person name="Cichocki N."/>
            <person name="Veneault-Fourrey C."/>
            <person name="LaButti K."/>
            <person name="Lindquist E.A."/>
            <person name="Lipzen A."/>
            <person name="Lundell T."/>
            <person name="Morin E."/>
            <person name="Murat C."/>
            <person name="Sun H."/>
            <person name="Tunlid A."/>
            <person name="Henrissat B."/>
            <person name="Grigoriev I.V."/>
            <person name="Hibbett D.S."/>
            <person name="Martin F."/>
            <person name="Nordberg H.P."/>
            <person name="Cantor M.N."/>
            <person name="Hua S.X."/>
        </authorList>
    </citation>
    <scope>NUCLEOTIDE SEQUENCE [LARGE SCALE GENOMIC DNA]</scope>
    <source>
        <strain evidence="2 3">441</strain>
    </source>
</reference>
<dbReference type="AlphaFoldDB" id="A0A0C9ZQL3"/>
<dbReference type="HOGENOM" id="CLU_1949675_0_0_1"/>
<reference evidence="3" key="2">
    <citation type="submission" date="2015-01" db="EMBL/GenBank/DDBJ databases">
        <title>Evolutionary Origins and Diversification of the Mycorrhizal Mutualists.</title>
        <authorList>
            <consortium name="DOE Joint Genome Institute"/>
            <consortium name="Mycorrhizal Genomics Consortium"/>
            <person name="Kohler A."/>
            <person name="Kuo A."/>
            <person name="Nagy L.G."/>
            <person name="Floudas D."/>
            <person name="Copeland A."/>
            <person name="Barry K.W."/>
            <person name="Cichocki N."/>
            <person name="Veneault-Fourrey C."/>
            <person name="LaButti K."/>
            <person name="Lindquist E.A."/>
            <person name="Lipzen A."/>
            <person name="Lundell T."/>
            <person name="Morin E."/>
            <person name="Murat C."/>
            <person name="Riley R."/>
            <person name="Ohm R."/>
            <person name="Sun H."/>
            <person name="Tunlid A."/>
            <person name="Henrissat B."/>
            <person name="Grigoriev I.V."/>
            <person name="Hibbett D.S."/>
            <person name="Martin F."/>
        </authorList>
    </citation>
    <scope>NUCLEOTIDE SEQUENCE [LARGE SCALE GENOMIC DNA]</scope>
    <source>
        <strain evidence="3">441</strain>
    </source>
</reference>
<keyword evidence="3" id="KW-1185">Reference proteome</keyword>
<evidence type="ECO:0000313" key="2">
    <source>
        <dbReference type="EMBL" id="KIK24587.1"/>
    </source>
</evidence>
<name>A0A0C9ZQL3_9AGAM</name>
<gene>
    <name evidence="2" type="ORF">PISMIDRAFT_403579</name>
</gene>
<feature type="region of interest" description="Disordered" evidence="1">
    <location>
        <begin position="1"/>
        <end position="24"/>
    </location>
</feature>
<evidence type="ECO:0000256" key="1">
    <source>
        <dbReference type="SAM" id="MobiDB-lite"/>
    </source>
</evidence>
<feature type="compositionally biased region" description="Gly residues" evidence="1">
    <location>
        <begin position="82"/>
        <end position="93"/>
    </location>
</feature>
<proteinExistence type="predicted"/>
<dbReference type="EMBL" id="KN833715">
    <property type="protein sequence ID" value="KIK24587.1"/>
    <property type="molecule type" value="Genomic_DNA"/>
</dbReference>
<accession>A0A0C9ZQL3</accession>